<dbReference type="Pfam" id="PF11896">
    <property type="entry name" value="GlgE_dom_N_S"/>
    <property type="match status" value="1"/>
</dbReference>
<organism evidence="2 3">
    <name type="scientific">Stutzerimonas stutzeri</name>
    <name type="common">Pseudomonas stutzeri</name>
    <dbReference type="NCBI Taxonomy" id="316"/>
    <lineage>
        <taxon>Bacteria</taxon>
        <taxon>Pseudomonadati</taxon>
        <taxon>Pseudomonadota</taxon>
        <taxon>Gammaproteobacteria</taxon>
        <taxon>Pseudomonadales</taxon>
        <taxon>Pseudomonadaceae</taxon>
        <taxon>Stutzerimonas</taxon>
    </lineage>
</organism>
<proteinExistence type="predicted"/>
<feature type="non-terminal residue" evidence="2">
    <location>
        <position position="77"/>
    </location>
</feature>
<dbReference type="InterPro" id="IPR021828">
    <property type="entry name" value="GlgE_dom_N/S"/>
</dbReference>
<feature type="domain" description="Alpha-1,4-glucan:maltose-1-phosphate maltosyltransferase" evidence="1">
    <location>
        <begin position="21"/>
        <end position="77"/>
    </location>
</feature>
<dbReference type="Gene3D" id="2.60.40.10">
    <property type="entry name" value="Immunoglobulins"/>
    <property type="match status" value="1"/>
</dbReference>
<dbReference type="InterPro" id="IPR013783">
    <property type="entry name" value="Ig-like_fold"/>
</dbReference>
<evidence type="ECO:0000313" key="2">
    <source>
        <dbReference type="EMBL" id="KIZ34215.1"/>
    </source>
</evidence>
<comment type="caution">
    <text evidence="2">The sequence shown here is derived from an EMBL/GenBank/DDBJ whole genome shotgun (WGS) entry which is preliminary data.</text>
</comment>
<reference evidence="2 3" key="1">
    <citation type="submission" date="2014-11" db="EMBL/GenBank/DDBJ databases">
        <title>Genomics and ecophysiology of heterotrophic nitrogen fixing bacteria isolated from estuarine surface water.</title>
        <authorList>
            <person name="Bentzon-Tilia M."/>
            <person name="Severin I."/>
            <person name="Hansen L.H."/>
            <person name="Riemann L."/>
        </authorList>
    </citation>
    <scope>NUCLEOTIDE SEQUENCE [LARGE SCALE GENOMIC DNA]</scope>
    <source>
        <strain evidence="2 3">BAL361</strain>
    </source>
</reference>
<dbReference type="RefSeq" id="WP_044315877.1">
    <property type="nucleotide sequence ID" value="NZ_JXXD01000182.1"/>
</dbReference>
<protein>
    <recommendedName>
        <fullName evidence="1">Alpha-1,4-glucan:maltose-1-phosphate maltosyltransferase domain-containing protein</fullName>
    </recommendedName>
</protein>
<evidence type="ECO:0000313" key="3">
    <source>
        <dbReference type="Proteomes" id="UP000032439"/>
    </source>
</evidence>
<name>A0A0D7E183_STUST</name>
<dbReference type="AlphaFoldDB" id="A0A0D7E183"/>
<gene>
    <name evidence="2" type="ORF">LO50_18140</name>
</gene>
<accession>A0A0D7E183</accession>
<dbReference type="Proteomes" id="UP000032439">
    <property type="component" value="Unassembled WGS sequence"/>
</dbReference>
<evidence type="ECO:0000259" key="1">
    <source>
        <dbReference type="Pfam" id="PF11896"/>
    </source>
</evidence>
<dbReference type="EMBL" id="JXXD01000182">
    <property type="protein sequence ID" value="KIZ34215.1"/>
    <property type="molecule type" value="Genomic_DNA"/>
</dbReference>
<dbReference type="GO" id="GO:0004553">
    <property type="term" value="F:hydrolase activity, hydrolyzing O-glycosyl compounds"/>
    <property type="evidence" value="ECO:0007669"/>
    <property type="project" value="InterPro"/>
</dbReference>
<sequence>MSDAQPTATIHPRLEEALQMPRIAIESTLPVLDEGRFAAKAVIGQPVVVTSKIFADGHDQLAAAVCWREKGETSWRR</sequence>